<dbReference type="EMBL" id="CYGY02000063">
    <property type="protein sequence ID" value="SIT48359.1"/>
    <property type="molecule type" value="Genomic_DNA"/>
</dbReference>
<dbReference type="Proteomes" id="UP000195569">
    <property type="component" value="Unassembled WGS sequence"/>
</dbReference>
<gene>
    <name evidence="1" type="ORF">BN2476_630138</name>
</gene>
<keyword evidence="2" id="KW-1185">Reference proteome</keyword>
<reference evidence="1" key="1">
    <citation type="submission" date="2016-12" db="EMBL/GenBank/DDBJ databases">
        <authorList>
            <person name="Moulin L."/>
        </authorList>
    </citation>
    <scope>NUCLEOTIDE SEQUENCE [LARGE SCALE GENOMIC DNA]</scope>
    <source>
        <strain evidence="1">STM 7183</strain>
    </source>
</reference>
<name>A0A1N7SN13_9BURK</name>
<dbReference type="AlphaFoldDB" id="A0A1N7SN13"/>
<evidence type="ECO:0000313" key="1">
    <source>
        <dbReference type="EMBL" id="SIT48359.1"/>
    </source>
</evidence>
<protein>
    <submittedName>
        <fullName evidence="1">Uncharacterized protein</fullName>
    </submittedName>
</protein>
<proteinExistence type="predicted"/>
<organism evidence="1 2">
    <name type="scientific">Paraburkholderia piptadeniae</name>
    <dbReference type="NCBI Taxonomy" id="1701573"/>
    <lineage>
        <taxon>Bacteria</taxon>
        <taxon>Pseudomonadati</taxon>
        <taxon>Pseudomonadota</taxon>
        <taxon>Betaproteobacteria</taxon>
        <taxon>Burkholderiales</taxon>
        <taxon>Burkholderiaceae</taxon>
        <taxon>Paraburkholderia</taxon>
    </lineage>
</organism>
<evidence type="ECO:0000313" key="2">
    <source>
        <dbReference type="Proteomes" id="UP000195569"/>
    </source>
</evidence>
<sequence length="60" mass="6444">MARSIFGPLGEGTAVLARKNYSLGGTVVEKREVAAATRFGSDHPQDQQGSVRSCRRLVVL</sequence>
<comment type="caution">
    <text evidence="1">The sequence shown here is derived from an EMBL/GenBank/DDBJ whole genome shotgun (WGS) entry which is preliminary data.</text>
</comment>
<accession>A0A1N7SN13</accession>